<evidence type="ECO:0000256" key="2">
    <source>
        <dbReference type="ARBA" id="ARBA00004370"/>
    </source>
</evidence>
<evidence type="ECO:0000256" key="9">
    <source>
        <dbReference type="ARBA" id="ARBA00023002"/>
    </source>
</evidence>
<comment type="similarity">
    <text evidence="4 14">Belongs to the cytochrome P450 family.</text>
</comment>
<evidence type="ECO:0000256" key="8">
    <source>
        <dbReference type="ARBA" id="ARBA00022989"/>
    </source>
</evidence>
<comment type="subcellular location">
    <subcellularLocation>
        <location evidence="2">Membrane</location>
    </subcellularLocation>
</comment>
<evidence type="ECO:0000256" key="1">
    <source>
        <dbReference type="ARBA" id="ARBA00001971"/>
    </source>
</evidence>
<dbReference type="Proteomes" id="UP000006352">
    <property type="component" value="Unassembled WGS sequence"/>
</dbReference>
<dbReference type="PANTHER" id="PTHR46300">
    <property type="entry name" value="P450, PUTATIVE (EUROFUNG)-RELATED-RELATED"/>
    <property type="match status" value="1"/>
</dbReference>
<evidence type="ECO:0000256" key="13">
    <source>
        <dbReference type="PIRSR" id="PIRSR602401-1"/>
    </source>
</evidence>
<keyword evidence="17" id="KW-1185">Reference proteome</keyword>
<dbReference type="GO" id="GO:0005506">
    <property type="term" value="F:iron ion binding"/>
    <property type="evidence" value="ECO:0007669"/>
    <property type="project" value="InterPro"/>
</dbReference>
<evidence type="ECO:0000313" key="16">
    <source>
        <dbReference type="EMBL" id="CCM06879.1"/>
    </source>
</evidence>
<keyword evidence="15" id="KW-0732">Signal</keyword>
<evidence type="ECO:0000256" key="3">
    <source>
        <dbReference type="ARBA" id="ARBA00005179"/>
    </source>
</evidence>
<evidence type="ECO:0000256" key="10">
    <source>
        <dbReference type="ARBA" id="ARBA00023004"/>
    </source>
</evidence>
<dbReference type="RefSeq" id="XP_012176900.1">
    <property type="nucleotide sequence ID" value="XM_012321510.1"/>
</dbReference>
<evidence type="ECO:0008006" key="18">
    <source>
        <dbReference type="Google" id="ProtNLM"/>
    </source>
</evidence>
<comment type="pathway">
    <text evidence="3">Secondary metabolite biosynthesis.</text>
</comment>
<dbReference type="GO" id="GO:0020037">
    <property type="term" value="F:heme binding"/>
    <property type="evidence" value="ECO:0007669"/>
    <property type="project" value="InterPro"/>
</dbReference>
<dbReference type="CDD" id="cd11065">
    <property type="entry name" value="CYP64-like"/>
    <property type="match status" value="1"/>
</dbReference>
<dbReference type="PANTHER" id="PTHR46300:SF2">
    <property type="entry name" value="CYTOCHROME P450 MONOOXYGENASE ALNH-RELATED"/>
    <property type="match status" value="1"/>
</dbReference>
<evidence type="ECO:0000256" key="11">
    <source>
        <dbReference type="ARBA" id="ARBA00023033"/>
    </source>
</evidence>
<evidence type="ECO:0000256" key="15">
    <source>
        <dbReference type="SAM" id="SignalP"/>
    </source>
</evidence>
<proteinExistence type="inferred from homology"/>
<dbReference type="GO" id="GO:0004497">
    <property type="term" value="F:monooxygenase activity"/>
    <property type="evidence" value="ECO:0007669"/>
    <property type="project" value="UniProtKB-KW"/>
</dbReference>
<dbReference type="InterPro" id="IPR017972">
    <property type="entry name" value="Cyt_P450_CS"/>
</dbReference>
<keyword evidence="12" id="KW-0472">Membrane</keyword>
<dbReference type="STRING" id="599839.J7S632"/>
<keyword evidence="7 13" id="KW-0479">Metal-binding</keyword>
<dbReference type="AlphaFoldDB" id="J7S632"/>
<feature type="signal peptide" evidence="15">
    <location>
        <begin position="1"/>
        <end position="21"/>
    </location>
</feature>
<dbReference type="SUPFAM" id="SSF48264">
    <property type="entry name" value="Cytochrome P450"/>
    <property type="match status" value="1"/>
</dbReference>
<dbReference type="GO" id="GO:0016705">
    <property type="term" value="F:oxidoreductase activity, acting on paired donors, with incorporation or reduction of molecular oxygen"/>
    <property type="evidence" value="ECO:0007669"/>
    <property type="project" value="InterPro"/>
</dbReference>
<dbReference type="InterPro" id="IPR050364">
    <property type="entry name" value="Cytochrome_P450_fung"/>
</dbReference>
<evidence type="ECO:0000256" key="12">
    <source>
        <dbReference type="ARBA" id="ARBA00023136"/>
    </source>
</evidence>
<dbReference type="InParanoid" id="J7S632"/>
<dbReference type="Gene3D" id="1.10.630.10">
    <property type="entry name" value="Cytochrome P450"/>
    <property type="match status" value="1"/>
</dbReference>
<keyword evidence="9 14" id="KW-0560">Oxidoreductase</keyword>
<evidence type="ECO:0000256" key="7">
    <source>
        <dbReference type="ARBA" id="ARBA00022723"/>
    </source>
</evidence>
<evidence type="ECO:0000256" key="14">
    <source>
        <dbReference type="RuleBase" id="RU000461"/>
    </source>
</evidence>
<dbReference type="GO" id="GO:0016020">
    <property type="term" value="C:membrane"/>
    <property type="evidence" value="ECO:0007669"/>
    <property type="project" value="UniProtKB-SubCell"/>
</dbReference>
<dbReference type="PROSITE" id="PS00086">
    <property type="entry name" value="CYTOCHROME_P450"/>
    <property type="match status" value="1"/>
</dbReference>
<dbReference type="GeneID" id="24101779"/>
<dbReference type="Pfam" id="PF00067">
    <property type="entry name" value="p450"/>
    <property type="match status" value="1"/>
</dbReference>
<protein>
    <recommendedName>
        <fullName evidence="18">Cytochrome P450</fullName>
    </recommendedName>
</protein>
<evidence type="ECO:0000256" key="6">
    <source>
        <dbReference type="ARBA" id="ARBA00022692"/>
    </source>
</evidence>
<sequence>MAFLEITGALVLLLVSYVVYSASTHPRLGARPPPGPTPIPVLGNLHQVPAEGQHIVFTDWGKKYGPVVYAQCLSVKMVILNTLQAADDLLDKRGAIYSDRPHFGLITDVLDWKPNLPFLPYNDQWRKHRRLCQNAVGTTQSLAGFRPLHRVESLKLLMELMQTPEDFMLHIKRYPAALMLEIAYGHSVTSIDDELVVLTDEAVCEITSLGGLASTLIDFFPAVRRVLTWLPSFSVSRRVEKVRGLVQAMMNIPYEKVKQEMASGSARPSFLKTMLEEHTQAQDDMTPEQERELMCLSSIMYSAGADTTGAAMLTFMLAMTLHPEVFRKAQAEIDRVIGSSRLPDWDDRASLPYLECVLKEVYRWNPPGSLAVPHRAMTEDTYNTLHIPHGSMMIANLWGMTRDTNMYRDPDTFFPERFEQMDKVEAELKDPRKIIFGFGRRVCPGRLLGDASVWLAMASIISVFDIAKARDKDGIEISPEVAFVPGSIRRET</sequence>
<keyword evidence="5 13" id="KW-0349">Heme</keyword>
<name>J7S632_9APHY</name>
<keyword evidence="11 14" id="KW-0503">Monooxygenase</keyword>
<keyword evidence="8" id="KW-1133">Transmembrane helix</keyword>
<organism evidence="16 17">
    <name type="scientific">Fibroporia radiculosa</name>
    <dbReference type="NCBI Taxonomy" id="599839"/>
    <lineage>
        <taxon>Eukaryota</taxon>
        <taxon>Fungi</taxon>
        <taxon>Dikarya</taxon>
        <taxon>Basidiomycota</taxon>
        <taxon>Agaricomycotina</taxon>
        <taxon>Agaricomycetes</taxon>
        <taxon>Polyporales</taxon>
        <taxon>Fibroporiaceae</taxon>
        <taxon>Fibroporia</taxon>
    </lineage>
</organism>
<dbReference type="OrthoDB" id="2789670at2759"/>
<dbReference type="PRINTS" id="PR00463">
    <property type="entry name" value="EP450I"/>
</dbReference>
<keyword evidence="10 13" id="KW-0408">Iron</keyword>
<dbReference type="InterPro" id="IPR001128">
    <property type="entry name" value="Cyt_P450"/>
</dbReference>
<comment type="cofactor">
    <cofactor evidence="1 13">
        <name>heme</name>
        <dbReference type="ChEBI" id="CHEBI:30413"/>
    </cofactor>
</comment>
<dbReference type="InterPro" id="IPR036396">
    <property type="entry name" value="Cyt_P450_sf"/>
</dbReference>
<feature type="chain" id="PRO_5003796586" description="Cytochrome P450" evidence="15">
    <location>
        <begin position="22"/>
        <end position="492"/>
    </location>
</feature>
<evidence type="ECO:0000256" key="4">
    <source>
        <dbReference type="ARBA" id="ARBA00010617"/>
    </source>
</evidence>
<dbReference type="EMBL" id="HE797546">
    <property type="protein sequence ID" value="CCM06879.1"/>
    <property type="molecule type" value="Genomic_DNA"/>
</dbReference>
<keyword evidence="6" id="KW-0812">Transmembrane</keyword>
<feature type="binding site" description="axial binding residue" evidence="13">
    <location>
        <position position="443"/>
    </location>
    <ligand>
        <name>heme</name>
        <dbReference type="ChEBI" id="CHEBI:30413"/>
    </ligand>
    <ligandPart>
        <name>Fe</name>
        <dbReference type="ChEBI" id="CHEBI:18248"/>
    </ligandPart>
</feature>
<evidence type="ECO:0000256" key="5">
    <source>
        <dbReference type="ARBA" id="ARBA00022617"/>
    </source>
</evidence>
<dbReference type="InterPro" id="IPR002401">
    <property type="entry name" value="Cyt_P450_E_grp-I"/>
</dbReference>
<accession>J7S632</accession>
<reference evidence="16 17" key="1">
    <citation type="journal article" date="2012" name="Appl. Environ. Microbiol.">
        <title>Short-read sequencing for genomic analysis of the brown rot fungus Fibroporia radiculosa.</title>
        <authorList>
            <person name="Tang J.D."/>
            <person name="Perkins A.D."/>
            <person name="Sonstegard T.S."/>
            <person name="Schroeder S.G."/>
            <person name="Burgess S.C."/>
            <person name="Diehl S.V."/>
        </authorList>
    </citation>
    <scope>NUCLEOTIDE SEQUENCE [LARGE SCALE GENOMIC DNA]</scope>
    <source>
        <strain evidence="16 17">TFFH 294</strain>
    </source>
</reference>
<evidence type="ECO:0000313" key="17">
    <source>
        <dbReference type="Proteomes" id="UP000006352"/>
    </source>
</evidence>
<dbReference type="HOGENOM" id="CLU_001570_2_3_1"/>
<gene>
    <name evidence="16" type="ORF">FIBRA_09188</name>
</gene>